<dbReference type="EMBL" id="CP016268">
    <property type="protein sequence ID" value="ANO51950.1"/>
    <property type="molecule type" value="Genomic_DNA"/>
</dbReference>
<evidence type="ECO:0000256" key="1">
    <source>
        <dbReference type="ARBA" id="ARBA00023015"/>
    </source>
</evidence>
<dbReference type="InterPro" id="IPR001845">
    <property type="entry name" value="HTH_ArsR_DNA-bd_dom"/>
</dbReference>
<gene>
    <name evidence="5" type="ORF">BA177_12725</name>
</gene>
<organism evidence="5 6">
    <name type="scientific">Woeseia oceani</name>
    <dbReference type="NCBI Taxonomy" id="1548547"/>
    <lineage>
        <taxon>Bacteria</taxon>
        <taxon>Pseudomonadati</taxon>
        <taxon>Pseudomonadota</taxon>
        <taxon>Gammaproteobacteria</taxon>
        <taxon>Woeseiales</taxon>
        <taxon>Woeseiaceae</taxon>
        <taxon>Woeseia</taxon>
    </lineage>
</organism>
<dbReference type="SMART" id="SM00418">
    <property type="entry name" value="HTH_ARSR"/>
    <property type="match status" value="1"/>
</dbReference>
<keyword evidence="1" id="KW-0805">Transcription regulation</keyword>
<dbReference type="Gene3D" id="1.10.10.10">
    <property type="entry name" value="Winged helix-like DNA-binding domain superfamily/Winged helix DNA-binding domain"/>
    <property type="match status" value="1"/>
</dbReference>
<dbReference type="PANTHER" id="PTHR33154:SF28">
    <property type="entry name" value="HTH-TYPE TRANSCRIPTIONAL REGULATOR YGAV-RELATED"/>
    <property type="match status" value="1"/>
</dbReference>
<proteinExistence type="predicted"/>
<dbReference type="CDD" id="cd00090">
    <property type="entry name" value="HTH_ARSR"/>
    <property type="match status" value="1"/>
</dbReference>
<dbReference type="InterPro" id="IPR051081">
    <property type="entry name" value="HTH_MetalResp_TranReg"/>
</dbReference>
<dbReference type="InterPro" id="IPR011991">
    <property type="entry name" value="ArsR-like_HTH"/>
</dbReference>
<dbReference type="PROSITE" id="PS50987">
    <property type="entry name" value="HTH_ARSR_2"/>
    <property type="match status" value="1"/>
</dbReference>
<dbReference type="OrthoDB" id="9796124at2"/>
<evidence type="ECO:0000256" key="3">
    <source>
        <dbReference type="ARBA" id="ARBA00023163"/>
    </source>
</evidence>
<evidence type="ECO:0000313" key="5">
    <source>
        <dbReference type="EMBL" id="ANO51950.1"/>
    </source>
</evidence>
<evidence type="ECO:0000313" key="6">
    <source>
        <dbReference type="Proteomes" id="UP000092695"/>
    </source>
</evidence>
<dbReference type="InterPro" id="IPR036388">
    <property type="entry name" value="WH-like_DNA-bd_sf"/>
</dbReference>
<dbReference type="KEGG" id="woc:BA177_12725"/>
<dbReference type="InterPro" id="IPR036390">
    <property type="entry name" value="WH_DNA-bd_sf"/>
</dbReference>
<evidence type="ECO:0000259" key="4">
    <source>
        <dbReference type="PROSITE" id="PS50987"/>
    </source>
</evidence>
<accession>A0A193LHE9</accession>
<dbReference type="PRINTS" id="PR00778">
    <property type="entry name" value="HTHARSR"/>
</dbReference>
<dbReference type="AlphaFoldDB" id="A0A193LHE9"/>
<protein>
    <submittedName>
        <fullName evidence="5">Transcriptional regulator</fullName>
    </submittedName>
</protein>
<dbReference type="SUPFAM" id="SSF46785">
    <property type="entry name" value="Winged helix' DNA-binding domain"/>
    <property type="match status" value="1"/>
</dbReference>
<dbReference type="Pfam" id="PF01022">
    <property type="entry name" value="HTH_5"/>
    <property type="match status" value="1"/>
</dbReference>
<name>A0A193LHE9_9GAMM</name>
<dbReference type="GO" id="GO:0003677">
    <property type="term" value="F:DNA binding"/>
    <property type="evidence" value="ECO:0007669"/>
    <property type="project" value="UniProtKB-KW"/>
</dbReference>
<keyword evidence="3" id="KW-0804">Transcription</keyword>
<reference evidence="5 6" key="1">
    <citation type="submission" date="2016-06" db="EMBL/GenBank/DDBJ databases">
        <title>Complete genome sequence of a deep-branching marine Gamma Proteobacterium Woeseia oceani type strain XK5.</title>
        <authorList>
            <person name="Mu D."/>
            <person name="Du Z."/>
        </authorList>
    </citation>
    <scope>NUCLEOTIDE SEQUENCE [LARGE SCALE GENOMIC DNA]</scope>
    <source>
        <strain evidence="5 6">XK5</strain>
    </source>
</reference>
<dbReference type="Proteomes" id="UP000092695">
    <property type="component" value="Chromosome"/>
</dbReference>
<dbReference type="NCBIfam" id="NF033788">
    <property type="entry name" value="HTH_metalloreg"/>
    <property type="match status" value="1"/>
</dbReference>
<sequence>MPNEMKKKRLDGAALRQHADEASRLLKTIGNPIRLMILCTLVEGEYAVGELNERIAQSQSTLSQHLAILRREGIVQTRREAQTIYYSLNSTEVRSLMEWLYKTYCR</sequence>
<evidence type="ECO:0000256" key="2">
    <source>
        <dbReference type="ARBA" id="ARBA00023125"/>
    </source>
</evidence>
<keyword evidence="2" id="KW-0238">DNA-binding</keyword>
<feature type="domain" description="HTH arsR-type" evidence="4">
    <location>
        <begin position="14"/>
        <end position="106"/>
    </location>
</feature>
<dbReference type="PANTHER" id="PTHR33154">
    <property type="entry name" value="TRANSCRIPTIONAL REGULATOR, ARSR FAMILY"/>
    <property type="match status" value="1"/>
</dbReference>
<keyword evidence="6" id="KW-1185">Reference proteome</keyword>
<dbReference type="GO" id="GO:0003700">
    <property type="term" value="F:DNA-binding transcription factor activity"/>
    <property type="evidence" value="ECO:0007669"/>
    <property type="project" value="InterPro"/>
</dbReference>